<dbReference type="RefSeq" id="WP_316248683.1">
    <property type="nucleotide sequence ID" value="NZ_JACRTB010000003.1"/>
</dbReference>
<dbReference type="Gene3D" id="3.40.50.10660">
    <property type="entry name" value="PrpR receptor domain-like"/>
    <property type="match status" value="1"/>
</dbReference>
<dbReference type="SUPFAM" id="SSF159800">
    <property type="entry name" value="PrpR receptor domain-like"/>
    <property type="match status" value="1"/>
</dbReference>
<evidence type="ECO:0000313" key="8">
    <source>
        <dbReference type="Proteomes" id="UP000658131"/>
    </source>
</evidence>
<dbReference type="SUPFAM" id="SSF46689">
    <property type="entry name" value="Homeodomain-like"/>
    <property type="match status" value="1"/>
</dbReference>
<dbReference type="Pfam" id="PF02954">
    <property type="entry name" value="HTH_8"/>
    <property type="match status" value="1"/>
</dbReference>
<dbReference type="PROSITE" id="PS50045">
    <property type="entry name" value="SIGMA54_INTERACT_4"/>
    <property type="match status" value="1"/>
</dbReference>
<dbReference type="Pfam" id="PF00158">
    <property type="entry name" value="Sigma54_activat"/>
    <property type="match status" value="1"/>
</dbReference>
<dbReference type="PANTHER" id="PTHR32071">
    <property type="entry name" value="TRANSCRIPTIONAL REGULATORY PROTEIN"/>
    <property type="match status" value="1"/>
</dbReference>
<dbReference type="PROSITE" id="PS00688">
    <property type="entry name" value="SIGMA54_INTERACT_3"/>
    <property type="match status" value="1"/>
</dbReference>
<dbReference type="PANTHER" id="PTHR32071:SF57">
    <property type="entry name" value="C4-DICARBOXYLATE TRANSPORT TRANSCRIPTIONAL REGULATORY PROTEIN DCTD"/>
    <property type="match status" value="1"/>
</dbReference>
<gene>
    <name evidence="7" type="ORF">H8717_02705</name>
</gene>
<dbReference type="CDD" id="cd00130">
    <property type="entry name" value="PAS"/>
    <property type="match status" value="1"/>
</dbReference>
<dbReference type="InterPro" id="IPR027417">
    <property type="entry name" value="P-loop_NTPase"/>
</dbReference>
<name>A0ABR7NI27_9FIRM</name>
<dbReference type="InterPro" id="IPR002197">
    <property type="entry name" value="HTH_Fis"/>
</dbReference>
<dbReference type="SUPFAM" id="SSF52540">
    <property type="entry name" value="P-loop containing nucleoside triphosphate hydrolases"/>
    <property type="match status" value="1"/>
</dbReference>
<proteinExistence type="predicted"/>
<sequence>MDESIAMLFTNRATVIEAQRVVERLGLKIKIRFSDHAGARGAAEQLVEEGARIIISRGGVANLLRGFLTIPVVAVEYRYGDFAQAIENASKISKKIAIVSFNQGIHAALRVEQYLGQGIKLIQIDDFSRFDQTMLQLCEEGIEVVIGGHSAQTFARKHGLQSVPIMTDPHAIETAIEEARHTLTALYQYESKMQTILAILNCAPCGIISINREGRITNLNTIAREILGLGAQPVDGMHYNTVLPFPEIIESALAGRSFFRRVAEYRESFLAVNCVPVLVDGAAEGAVISLQGAHEIQIMEGKIRKQILSGGHVAKNTLKSIIGSSETLRQAKKMAFTYASVDSTVLITGETGTGKELFAQSIHNASTRQKEPFVAVNCAALPEALLESELFGYERGAFTGARSDGKSGFFEIAHGGTIFLDEIGELPVALQARLLRVLQEKEIVRVGGEKVIPIDVRVLAATNRNLLDEVAKGNFRADLYYRLSVLVLQIPPLRARGGDIRELAEYFIGQFSNKYTRGIRSIREDALTLLESMPFPGNVRELANLAERAVVLCQSADLCAEDIRSALVGGLKTPPESPAVSACLPRLREADRLLSLPAEEQRRRITHAFEEAGGSQQLAAEILGVSRTTLWRKRKELGL</sequence>
<dbReference type="Proteomes" id="UP000658131">
    <property type="component" value="Unassembled WGS sequence"/>
</dbReference>
<dbReference type="SMART" id="SM00382">
    <property type="entry name" value="AAA"/>
    <property type="match status" value="1"/>
</dbReference>
<reference evidence="7 8" key="1">
    <citation type="submission" date="2020-08" db="EMBL/GenBank/DDBJ databases">
        <title>Genome public.</title>
        <authorList>
            <person name="Liu C."/>
            <person name="Sun Q."/>
        </authorList>
    </citation>
    <scope>NUCLEOTIDE SEQUENCE [LARGE SCALE GENOMIC DNA]</scope>
    <source>
        <strain evidence="7 8">BX1</strain>
    </source>
</reference>
<dbReference type="SMART" id="SM00091">
    <property type="entry name" value="PAS"/>
    <property type="match status" value="1"/>
</dbReference>
<dbReference type="PRINTS" id="PR01590">
    <property type="entry name" value="HTHFIS"/>
</dbReference>
<protein>
    <submittedName>
        <fullName evidence="7">Sigma 54-interacting transcriptional regulator</fullName>
    </submittedName>
</protein>
<dbReference type="InterPro" id="IPR002078">
    <property type="entry name" value="Sigma_54_int"/>
</dbReference>
<dbReference type="PROSITE" id="PS00676">
    <property type="entry name" value="SIGMA54_INTERACT_2"/>
    <property type="match status" value="1"/>
</dbReference>
<evidence type="ECO:0000313" key="7">
    <source>
        <dbReference type="EMBL" id="MBC8575323.1"/>
    </source>
</evidence>
<organism evidence="7 8">
    <name type="scientific">Yanshouia hominis</name>
    <dbReference type="NCBI Taxonomy" id="2763673"/>
    <lineage>
        <taxon>Bacteria</taxon>
        <taxon>Bacillati</taxon>
        <taxon>Bacillota</taxon>
        <taxon>Clostridia</taxon>
        <taxon>Eubacteriales</taxon>
        <taxon>Oscillospiraceae</taxon>
        <taxon>Yanshouia</taxon>
    </lineage>
</organism>
<dbReference type="CDD" id="cd00009">
    <property type="entry name" value="AAA"/>
    <property type="match status" value="1"/>
</dbReference>
<dbReference type="Gene3D" id="3.30.450.20">
    <property type="entry name" value="PAS domain"/>
    <property type="match status" value="1"/>
</dbReference>
<keyword evidence="3" id="KW-0805">Transcription regulation</keyword>
<dbReference type="InterPro" id="IPR025944">
    <property type="entry name" value="Sigma_54_int_dom_CS"/>
</dbReference>
<dbReference type="SUPFAM" id="SSF55785">
    <property type="entry name" value="PYP-like sensor domain (PAS domain)"/>
    <property type="match status" value="1"/>
</dbReference>
<dbReference type="InterPro" id="IPR009057">
    <property type="entry name" value="Homeodomain-like_sf"/>
</dbReference>
<evidence type="ECO:0000256" key="4">
    <source>
        <dbReference type="ARBA" id="ARBA00023125"/>
    </source>
</evidence>
<keyword evidence="2" id="KW-0067">ATP-binding</keyword>
<dbReference type="Gene3D" id="1.10.8.60">
    <property type="match status" value="1"/>
</dbReference>
<dbReference type="InterPro" id="IPR000014">
    <property type="entry name" value="PAS"/>
</dbReference>
<keyword evidence="5" id="KW-0804">Transcription</keyword>
<comment type="caution">
    <text evidence="7">The sequence shown here is derived from an EMBL/GenBank/DDBJ whole genome shotgun (WGS) entry which is preliminary data.</text>
</comment>
<dbReference type="Gene3D" id="3.40.50.300">
    <property type="entry name" value="P-loop containing nucleotide triphosphate hydrolases"/>
    <property type="match status" value="1"/>
</dbReference>
<dbReference type="InterPro" id="IPR025662">
    <property type="entry name" value="Sigma_54_int_dom_ATP-bd_1"/>
</dbReference>
<keyword evidence="8" id="KW-1185">Reference proteome</keyword>
<dbReference type="PROSITE" id="PS00675">
    <property type="entry name" value="SIGMA54_INTERACT_1"/>
    <property type="match status" value="1"/>
</dbReference>
<dbReference type="InterPro" id="IPR003593">
    <property type="entry name" value="AAA+_ATPase"/>
</dbReference>
<evidence type="ECO:0000256" key="2">
    <source>
        <dbReference type="ARBA" id="ARBA00022840"/>
    </source>
</evidence>
<dbReference type="Pfam" id="PF25601">
    <property type="entry name" value="AAA_lid_14"/>
    <property type="match status" value="1"/>
</dbReference>
<accession>A0ABR7NI27</accession>
<evidence type="ECO:0000256" key="1">
    <source>
        <dbReference type="ARBA" id="ARBA00022741"/>
    </source>
</evidence>
<evidence type="ECO:0000256" key="5">
    <source>
        <dbReference type="ARBA" id="ARBA00023163"/>
    </source>
</evidence>
<dbReference type="InterPro" id="IPR058031">
    <property type="entry name" value="AAA_lid_NorR"/>
</dbReference>
<evidence type="ECO:0000259" key="6">
    <source>
        <dbReference type="PROSITE" id="PS50045"/>
    </source>
</evidence>
<feature type="domain" description="Sigma-54 factor interaction" evidence="6">
    <location>
        <begin position="321"/>
        <end position="551"/>
    </location>
</feature>
<dbReference type="Pfam" id="PF00989">
    <property type="entry name" value="PAS"/>
    <property type="match status" value="1"/>
</dbReference>
<dbReference type="EMBL" id="JACRTB010000003">
    <property type="protein sequence ID" value="MBC8575323.1"/>
    <property type="molecule type" value="Genomic_DNA"/>
</dbReference>
<keyword evidence="4" id="KW-0238">DNA-binding</keyword>
<dbReference type="InterPro" id="IPR013767">
    <property type="entry name" value="PAS_fold"/>
</dbReference>
<evidence type="ECO:0000256" key="3">
    <source>
        <dbReference type="ARBA" id="ARBA00023015"/>
    </source>
</evidence>
<dbReference type="Gene3D" id="1.10.10.60">
    <property type="entry name" value="Homeodomain-like"/>
    <property type="match status" value="1"/>
</dbReference>
<keyword evidence="1" id="KW-0547">Nucleotide-binding</keyword>
<dbReference type="InterPro" id="IPR035965">
    <property type="entry name" value="PAS-like_dom_sf"/>
</dbReference>
<dbReference type="InterPro" id="IPR025943">
    <property type="entry name" value="Sigma_54_int_dom_ATP-bd_2"/>
</dbReference>
<dbReference type="Gene3D" id="3.40.50.2300">
    <property type="match status" value="1"/>
</dbReference>
<dbReference type="Pfam" id="PF06506">
    <property type="entry name" value="PrpR_N"/>
    <property type="match status" value="1"/>
</dbReference>
<dbReference type="InterPro" id="IPR010524">
    <property type="entry name" value="Sig_transdc_resp-reg_PrpR_N"/>
</dbReference>